<dbReference type="RefSeq" id="XP_038785702.1">
    <property type="nucleotide sequence ID" value="XM_038931205.1"/>
</dbReference>
<reference evidence="1" key="1">
    <citation type="submission" date="2020-01" db="EMBL/GenBank/DDBJ databases">
        <authorList>
            <person name="Feng Z.H.Z."/>
        </authorList>
    </citation>
    <scope>NUCLEOTIDE SEQUENCE</scope>
    <source>
        <strain evidence="1">CBS107.38</strain>
    </source>
</reference>
<keyword evidence="2" id="KW-1185">Reference proteome</keyword>
<dbReference type="EMBL" id="JAAABM010000008">
    <property type="protein sequence ID" value="KAF7675439.1"/>
    <property type="molecule type" value="Genomic_DNA"/>
</dbReference>
<evidence type="ECO:0000313" key="1">
    <source>
        <dbReference type="EMBL" id="KAF7675439.1"/>
    </source>
</evidence>
<dbReference type="AlphaFoldDB" id="A0A8H7B5K5"/>
<protein>
    <submittedName>
        <fullName evidence="1">Uncharacterized protein</fullName>
    </submittedName>
</protein>
<proteinExistence type="predicted"/>
<name>A0A8H7B5K5_9PLEO</name>
<reference evidence="1" key="2">
    <citation type="submission" date="2020-08" db="EMBL/GenBank/DDBJ databases">
        <title>Draft Genome Sequence of Cumin Blight Pathogen Alternaria burnsii.</title>
        <authorList>
            <person name="Feng Z."/>
        </authorList>
    </citation>
    <scope>NUCLEOTIDE SEQUENCE</scope>
    <source>
        <strain evidence="1">CBS107.38</strain>
    </source>
</reference>
<sequence>MGPSPTLASWSISTMSLSVRAFRSRYDLTPLIDCEAFVSVSIHPMPRYYRCRHTHTRDVRTCCAKQHLLSTT</sequence>
<gene>
    <name evidence="1" type="ORF">GT037_006158</name>
</gene>
<comment type="caution">
    <text evidence="1">The sequence shown here is derived from an EMBL/GenBank/DDBJ whole genome shotgun (WGS) entry which is preliminary data.</text>
</comment>
<accession>A0A8H7B5K5</accession>
<organism evidence="1 2">
    <name type="scientific">Alternaria burnsii</name>
    <dbReference type="NCBI Taxonomy" id="1187904"/>
    <lineage>
        <taxon>Eukaryota</taxon>
        <taxon>Fungi</taxon>
        <taxon>Dikarya</taxon>
        <taxon>Ascomycota</taxon>
        <taxon>Pezizomycotina</taxon>
        <taxon>Dothideomycetes</taxon>
        <taxon>Pleosporomycetidae</taxon>
        <taxon>Pleosporales</taxon>
        <taxon>Pleosporineae</taxon>
        <taxon>Pleosporaceae</taxon>
        <taxon>Alternaria</taxon>
        <taxon>Alternaria sect. Alternaria</taxon>
    </lineage>
</organism>
<dbReference type="GeneID" id="62204383"/>
<evidence type="ECO:0000313" key="2">
    <source>
        <dbReference type="Proteomes" id="UP000596902"/>
    </source>
</evidence>
<dbReference type="Proteomes" id="UP000596902">
    <property type="component" value="Unassembled WGS sequence"/>
</dbReference>